<dbReference type="Proteomes" id="UP000663838">
    <property type="component" value="Unassembled WGS sequence"/>
</dbReference>
<comment type="caution">
    <text evidence="1">The sequence shown here is derived from an EMBL/GenBank/DDBJ whole genome shotgun (WGS) entry which is preliminary data.</text>
</comment>
<sequence length="189" mass="20735">MASMLATALALGLLCGISVVLILIATTIVLSLIPIYLSDHGSTLNYLKTPSQFYIQYSTSVNNATTNYSAFTSDLTSATQQLNNQLGLSPNTVKVSNIQVVQASSSGRRRRNSRRKRALSYKMLLTCVANYPRTCIFNSCQQRFLASILQKCSSSSSITFQLRSTLAADQIIEFAMNFIGFTFAGKLEM</sequence>
<proteinExistence type="predicted"/>
<organism evidence="1 2">
    <name type="scientific">Rotaria socialis</name>
    <dbReference type="NCBI Taxonomy" id="392032"/>
    <lineage>
        <taxon>Eukaryota</taxon>
        <taxon>Metazoa</taxon>
        <taxon>Spiralia</taxon>
        <taxon>Gnathifera</taxon>
        <taxon>Rotifera</taxon>
        <taxon>Eurotatoria</taxon>
        <taxon>Bdelloidea</taxon>
        <taxon>Philodinida</taxon>
        <taxon>Philodinidae</taxon>
        <taxon>Rotaria</taxon>
    </lineage>
</organism>
<reference evidence="1" key="1">
    <citation type="submission" date="2021-02" db="EMBL/GenBank/DDBJ databases">
        <authorList>
            <person name="Nowell W R."/>
        </authorList>
    </citation>
    <scope>NUCLEOTIDE SEQUENCE</scope>
</reference>
<accession>A0A820UIW7</accession>
<name>A0A820UIW7_9BILA</name>
<evidence type="ECO:0000313" key="1">
    <source>
        <dbReference type="EMBL" id="CAF4484783.1"/>
    </source>
</evidence>
<evidence type="ECO:0000313" key="2">
    <source>
        <dbReference type="Proteomes" id="UP000663838"/>
    </source>
</evidence>
<gene>
    <name evidence="1" type="ORF">TOA249_LOCUS2119</name>
</gene>
<dbReference type="AlphaFoldDB" id="A0A820UIW7"/>
<protein>
    <submittedName>
        <fullName evidence="1">Uncharacterized protein</fullName>
    </submittedName>
</protein>
<dbReference type="EMBL" id="CAJOBS010000066">
    <property type="protein sequence ID" value="CAF4484783.1"/>
    <property type="molecule type" value="Genomic_DNA"/>
</dbReference>